<dbReference type="RefSeq" id="XP_039131708.1">
    <property type="nucleotide sequence ID" value="XM_039275774.1"/>
</dbReference>
<evidence type="ECO:0000313" key="2">
    <source>
        <dbReference type="RefSeq" id="XP_039131708.1"/>
    </source>
</evidence>
<proteinExistence type="predicted"/>
<evidence type="ECO:0000313" key="1">
    <source>
        <dbReference type="Proteomes" id="UP001515500"/>
    </source>
</evidence>
<name>A0AB40BW48_DIOCR</name>
<dbReference type="InterPro" id="IPR025322">
    <property type="entry name" value="PADRE_dom"/>
</dbReference>
<gene>
    <name evidence="2" type="primary">LOC120268337</name>
</gene>
<reference evidence="2" key="1">
    <citation type="submission" date="2025-08" db="UniProtKB">
        <authorList>
            <consortium name="RefSeq"/>
        </authorList>
    </citation>
    <scope>IDENTIFICATION</scope>
</reference>
<accession>A0AB40BW48</accession>
<dbReference type="AlphaFoldDB" id="A0AB40BW48"/>
<dbReference type="Pfam" id="PF14009">
    <property type="entry name" value="PADRE"/>
    <property type="match status" value="1"/>
</dbReference>
<organism evidence="1 2">
    <name type="scientific">Dioscorea cayennensis subsp. rotundata</name>
    <name type="common">White Guinea yam</name>
    <name type="synonym">Dioscorea rotundata</name>
    <dbReference type="NCBI Taxonomy" id="55577"/>
    <lineage>
        <taxon>Eukaryota</taxon>
        <taxon>Viridiplantae</taxon>
        <taxon>Streptophyta</taxon>
        <taxon>Embryophyta</taxon>
        <taxon>Tracheophyta</taxon>
        <taxon>Spermatophyta</taxon>
        <taxon>Magnoliopsida</taxon>
        <taxon>Liliopsida</taxon>
        <taxon>Dioscoreales</taxon>
        <taxon>Dioscoreaceae</taxon>
        <taxon>Dioscorea</taxon>
    </lineage>
</organism>
<sequence>MGNNISCKCSYTSKEKVLVMREDGSILKFKKGIHAKDITAMYEGYRLVRCCSERTVMPGKAELECARLYFLVLKNSARSKETYEKMLNVCESKGMVQRGTNKREDKEGDHTKRSISSVLSINNSEIIKRCDSWVPELKTIPEIASPAV</sequence>
<dbReference type="Proteomes" id="UP001515500">
    <property type="component" value="Chromosome 9"/>
</dbReference>
<keyword evidence="1" id="KW-1185">Reference proteome</keyword>
<dbReference type="GeneID" id="120268337"/>
<protein>
    <submittedName>
        <fullName evidence="2">Uncharacterized protein LOC120268337</fullName>
    </submittedName>
</protein>